<reference evidence="7" key="1">
    <citation type="submission" date="2017-02" db="UniProtKB">
        <authorList>
            <consortium name="WormBaseParasite"/>
        </authorList>
    </citation>
    <scope>IDENTIFICATION</scope>
</reference>
<evidence type="ECO:0000313" key="6">
    <source>
        <dbReference type="Proteomes" id="UP000038045"/>
    </source>
</evidence>
<dbReference type="Proteomes" id="UP000038045">
    <property type="component" value="Unplaced"/>
</dbReference>
<organism evidence="6 7">
    <name type="scientific">Parastrongyloides trichosuri</name>
    <name type="common">Possum-specific nematode worm</name>
    <dbReference type="NCBI Taxonomy" id="131310"/>
    <lineage>
        <taxon>Eukaryota</taxon>
        <taxon>Metazoa</taxon>
        <taxon>Ecdysozoa</taxon>
        <taxon>Nematoda</taxon>
        <taxon>Chromadorea</taxon>
        <taxon>Rhabditida</taxon>
        <taxon>Tylenchina</taxon>
        <taxon>Panagrolaimomorpha</taxon>
        <taxon>Strongyloidoidea</taxon>
        <taxon>Strongyloididae</taxon>
        <taxon>Parastrongyloides</taxon>
    </lineage>
</organism>
<dbReference type="InterPro" id="IPR036444">
    <property type="entry name" value="PLipase_A2_dom_sf"/>
</dbReference>
<dbReference type="AlphaFoldDB" id="A0A0N4ZSP8"/>
<sequence>MSSKLLPFFVLNILLITFGDGRSIISDDAVNTTSKYELTNFTVRKLDTFHCGTEGIVSVLAEQKVLSTCPSRYDEANSCCFDHDNCYADQLGQEYCDTIFCECLTQFVGDNKTDRSCVSTANFFCTTVVDFGLWAYKASESQKTTDELTSSVDTTQTSIEVKEEETTTLSIETTSTTTGVPPTKETRLLPLTECKEYMGISFGLCINEFEKCIDKEDNGDCDKNFCDCSSKYMSMQSVQYIHQTCENRLHDFCPNILGFSSHQFETYSKNIATEVWNILITYSNFIYFGLIIVFIIVYLYVKGYLHTYPLKYEQAPSELSQVGILNDLTMNMTDVTLLTPNKRKPSSSVNLENPNRDQKI</sequence>
<feature type="signal peptide" evidence="5">
    <location>
        <begin position="1"/>
        <end position="21"/>
    </location>
</feature>
<proteinExistence type="predicted"/>
<feature type="chain" id="PRO_5005892183" evidence="5">
    <location>
        <begin position="22"/>
        <end position="360"/>
    </location>
</feature>
<accession>A0A0N4ZSP8</accession>
<evidence type="ECO:0000313" key="7">
    <source>
        <dbReference type="WBParaSite" id="PTRK_0001153000.1"/>
    </source>
</evidence>
<dbReference type="InterPro" id="IPR053322">
    <property type="entry name" value="PLA2-like"/>
</dbReference>
<dbReference type="PROSITE" id="PS00118">
    <property type="entry name" value="PA2_HIS"/>
    <property type="match status" value="1"/>
</dbReference>
<keyword evidence="2" id="KW-0964">Secreted</keyword>
<evidence type="ECO:0000256" key="4">
    <source>
        <dbReference type="SAM" id="Phobius"/>
    </source>
</evidence>
<keyword evidence="4" id="KW-1133">Transmembrane helix</keyword>
<dbReference type="GO" id="GO:0006644">
    <property type="term" value="P:phospholipid metabolic process"/>
    <property type="evidence" value="ECO:0007669"/>
    <property type="project" value="InterPro"/>
</dbReference>
<dbReference type="GO" id="GO:0004623">
    <property type="term" value="F:phospholipase A2 activity"/>
    <property type="evidence" value="ECO:0007669"/>
    <property type="project" value="InterPro"/>
</dbReference>
<evidence type="ECO:0000256" key="3">
    <source>
        <dbReference type="SAM" id="MobiDB-lite"/>
    </source>
</evidence>
<keyword evidence="6" id="KW-1185">Reference proteome</keyword>
<dbReference type="GO" id="GO:0050482">
    <property type="term" value="P:arachidonate secretion"/>
    <property type="evidence" value="ECO:0007669"/>
    <property type="project" value="InterPro"/>
</dbReference>
<evidence type="ECO:0000256" key="1">
    <source>
        <dbReference type="ARBA" id="ARBA00004613"/>
    </source>
</evidence>
<evidence type="ECO:0000256" key="5">
    <source>
        <dbReference type="SAM" id="SignalP"/>
    </source>
</evidence>
<dbReference type="SUPFAM" id="SSF48619">
    <property type="entry name" value="Phospholipase A2, PLA2"/>
    <property type="match status" value="1"/>
</dbReference>
<comment type="subcellular location">
    <subcellularLocation>
        <location evidence="1">Secreted</location>
    </subcellularLocation>
</comment>
<protein>
    <submittedName>
        <fullName evidence="7">Phospholipase A2 domain-containing protein</fullName>
    </submittedName>
</protein>
<dbReference type="GO" id="GO:0005576">
    <property type="term" value="C:extracellular region"/>
    <property type="evidence" value="ECO:0007669"/>
    <property type="project" value="UniProtKB-SubCell"/>
</dbReference>
<dbReference type="WBParaSite" id="PTRK_0001153000.1">
    <property type="protein sequence ID" value="PTRK_0001153000.1"/>
    <property type="gene ID" value="PTRK_0001153000"/>
</dbReference>
<dbReference type="InterPro" id="IPR033113">
    <property type="entry name" value="PLA2_histidine"/>
</dbReference>
<keyword evidence="4" id="KW-0472">Membrane</keyword>
<name>A0A0N4ZSP8_PARTI</name>
<feature type="region of interest" description="Disordered" evidence="3">
    <location>
        <begin position="341"/>
        <end position="360"/>
    </location>
</feature>
<dbReference type="PANTHER" id="PTHR34228">
    <property type="entry name" value="PROTEIN CBG09474-RELATED"/>
    <property type="match status" value="1"/>
</dbReference>
<feature type="transmembrane region" description="Helical" evidence="4">
    <location>
        <begin position="275"/>
        <end position="301"/>
    </location>
</feature>
<evidence type="ECO:0000256" key="2">
    <source>
        <dbReference type="ARBA" id="ARBA00022525"/>
    </source>
</evidence>
<keyword evidence="4" id="KW-0812">Transmembrane</keyword>
<keyword evidence="5" id="KW-0732">Signal</keyword>